<protein>
    <submittedName>
        <fullName evidence="5">Aspartyl/Asparaginyl beta-hydroxylase</fullName>
    </submittedName>
</protein>
<keyword evidence="3" id="KW-0560">Oxidoreductase</keyword>
<evidence type="ECO:0000256" key="3">
    <source>
        <dbReference type="ARBA" id="ARBA00023002"/>
    </source>
</evidence>
<organism evidence="5 6">
    <name type="scientific">Thraustotheca clavata</name>
    <dbReference type="NCBI Taxonomy" id="74557"/>
    <lineage>
        <taxon>Eukaryota</taxon>
        <taxon>Sar</taxon>
        <taxon>Stramenopiles</taxon>
        <taxon>Oomycota</taxon>
        <taxon>Saprolegniomycetes</taxon>
        <taxon>Saprolegniales</taxon>
        <taxon>Achlyaceae</taxon>
        <taxon>Thraustotheca</taxon>
    </lineage>
</organism>
<dbReference type="InterPro" id="IPR051821">
    <property type="entry name" value="Asp/Asn_beta-hydroxylase"/>
</dbReference>
<dbReference type="Gene3D" id="2.60.120.330">
    <property type="entry name" value="B-lactam Antibiotic, Isopenicillin N Synthase, Chain"/>
    <property type="match status" value="1"/>
</dbReference>
<keyword evidence="6" id="KW-1185">Reference proteome</keyword>
<dbReference type="Pfam" id="PF05118">
    <property type="entry name" value="Asp_Arg_Hydrox"/>
    <property type="match status" value="1"/>
</dbReference>
<dbReference type="GO" id="GO:0004843">
    <property type="term" value="F:cysteine-type deubiquitinase activity"/>
    <property type="evidence" value="ECO:0007669"/>
    <property type="project" value="InterPro"/>
</dbReference>
<dbReference type="PANTHER" id="PTHR46332">
    <property type="entry name" value="ASPARTATE BETA-HYDROXYLASE DOMAIN-CONTAINING PROTEIN 2"/>
    <property type="match status" value="1"/>
</dbReference>
<dbReference type="STRING" id="74557.A0A1W0AB10"/>
<keyword evidence="2" id="KW-0223">Dioxygenase</keyword>
<evidence type="ECO:0000256" key="1">
    <source>
        <dbReference type="ARBA" id="ARBA00007730"/>
    </source>
</evidence>
<dbReference type="InterPro" id="IPR007803">
    <property type="entry name" value="Asp/Arg/Pro-Hydrxlase"/>
</dbReference>
<proteinExistence type="inferred from homology"/>
<dbReference type="PROSITE" id="PS51283">
    <property type="entry name" value="DUSP"/>
    <property type="match status" value="1"/>
</dbReference>
<dbReference type="OrthoDB" id="58216at2759"/>
<comment type="similarity">
    <text evidence="1">Belongs to the aspartyl/asparaginyl beta-hydroxylase family.</text>
</comment>
<gene>
    <name evidence="5" type="ORF">THRCLA_00802</name>
</gene>
<reference evidence="5 6" key="1">
    <citation type="journal article" date="2014" name="Genome Biol. Evol.">
        <title>The secreted proteins of Achlya hypogyna and Thraustotheca clavata identify the ancestral oomycete secretome and reveal gene acquisitions by horizontal gene transfer.</title>
        <authorList>
            <person name="Misner I."/>
            <person name="Blouin N."/>
            <person name="Leonard G."/>
            <person name="Richards T.A."/>
            <person name="Lane C.E."/>
        </authorList>
    </citation>
    <scope>NUCLEOTIDE SEQUENCE [LARGE SCALE GENOMIC DNA]</scope>
    <source>
        <strain evidence="5 6">ATCC 34112</strain>
    </source>
</reference>
<dbReference type="PANTHER" id="PTHR46332:SF5">
    <property type="entry name" value="ASPARTATE BETA-HYDROXYLASE DOMAIN CONTAINING 2"/>
    <property type="match status" value="1"/>
</dbReference>
<dbReference type="InterPro" id="IPR006615">
    <property type="entry name" value="Pept_C19_DUSP"/>
</dbReference>
<dbReference type="InterPro" id="IPR035927">
    <property type="entry name" value="DUSP-like_sf"/>
</dbReference>
<dbReference type="InterPro" id="IPR027443">
    <property type="entry name" value="IPNS-like_sf"/>
</dbReference>
<feature type="non-terminal residue" evidence="5">
    <location>
        <position position="726"/>
    </location>
</feature>
<dbReference type="AlphaFoldDB" id="A0A1W0AB10"/>
<evidence type="ECO:0000313" key="5">
    <source>
        <dbReference type="EMBL" id="OQS07190.1"/>
    </source>
</evidence>
<dbReference type="SUPFAM" id="SSF51197">
    <property type="entry name" value="Clavaminate synthase-like"/>
    <property type="match status" value="1"/>
</dbReference>
<evidence type="ECO:0000256" key="2">
    <source>
        <dbReference type="ARBA" id="ARBA00022964"/>
    </source>
</evidence>
<dbReference type="EMBL" id="JNBS01000266">
    <property type="protein sequence ID" value="OQS07190.1"/>
    <property type="molecule type" value="Genomic_DNA"/>
</dbReference>
<comment type="caution">
    <text evidence="5">The sequence shown here is derived from an EMBL/GenBank/DDBJ whole genome shotgun (WGS) entry which is preliminary data.</text>
</comment>
<dbReference type="SUPFAM" id="SSF143791">
    <property type="entry name" value="DUSP-like"/>
    <property type="match status" value="1"/>
</dbReference>
<feature type="domain" description="DUSP" evidence="4">
    <location>
        <begin position="565"/>
        <end position="690"/>
    </location>
</feature>
<dbReference type="GO" id="GO:0016020">
    <property type="term" value="C:membrane"/>
    <property type="evidence" value="ECO:0007669"/>
    <property type="project" value="TreeGrafter"/>
</dbReference>
<sequence>MSDSNEQTMPDEQETLEKAALEKRLRQLTEAWGLTPLGRNVAFLWLTKAATDTTGDLLRLRKWTVMQLNKQQTPRTCEISTWQIGCPSLFPGLQTEAVWHLELQNTFPWIRLLEEAYPAIKNELLSLRADPTGFQPYRAPSWAGIKQASDGIGSISHDAGDWNVFYLYLHDVDYSFNRTRCPVTTSVLEKIPNQYEHAFFSALAPRTHITKHHGPTNKKLRVHLPLVVPSGDNLCRIRVGDQIISAKEGQCYIFDDSFEHEAWNDHTTQSRLVLIFDIWHPNLSAKEIKFFKFLRKAQLKLERKIGQDDDDGDMELWLGVCRFLTIKEMTRLSECNRDIRALVVSIAELFAKETLQLNFLFVGTTITRQLNISVFQWLRCIELQYIKTLLLCALPVSDNEVIEDTNVYWNSAPHVTVLVSKNFVLTCKKQCDRAEKLLRQGPKAVVKLKELEKLLWNSKKHIKAKKQLGSDLAAMQLIQERDIAHVTENITCQHAALLPLSLSKGQGKRMTLPLSVWKKLGRYVEGGADLIFGAGREASECNECLTASRLEKLEIESKKTQRLLQHTESGGDSLLELVNRKSGYPPQLLSPERGRFYLVPQNWLKKWRRYVKSIEDVAPGPILNGSLLCNRHRKPVVPTSVALFLMGGSSSVLTTIPGMSYALYEIVTDVEWEQLQSNYCAEVAVGFDVVCGTIIWPTLPCQTCEEPVQIKTRKNNQNHNRRPALR</sequence>
<dbReference type="GO" id="GO:0051213">
    <property type="term" value="F:dioxygenase activity"/>
    <property type="evidence" value="ECO:0007669"/>
    <property type="project" value="UniProtKB-KW"/>
</dbReference>
<accession>A0A1W0AB10</accession>
<name>A0A1W0AB10_9STRA</name>
<dbReference type="Gene3D" id="3.30.2230.10">
    <property type="entry name" value="DUSP-like"/>
    <property type="match status" value="1"/>
</dbReference>
<dbReference type="Proteomes" id="UP000243217">
    <property type="component" value="Unassembled WGS sequence"/>
</dbReference>
<evidence type="ECO:0000259" key="4">
    <source>
        <dbReference type="PROSITE" id="PS51283"/>
    </source>
</evidence>
<evidence type="ECO:0000313" key="6">
    <source>
        <dbReference type="Proteomes" id="UP000243217"/>
    </source>
</evidence>